<dbReference type="Proteomes" id="UP000682266">
    <property type="component" value="Unassembled WGS sequence"/>
</dbReference>
<evidence type="ECO:0000313" key="2">
    <source>
        <dbReference type="Proteomes" id="UP000682266"/>
    </source>
</evidence>
<gene>
    <name evidence="1" type="ORF">KDW93_17530</name>
</gene>
<dbReference type="EMBL" id="JAGSVG010000015">
    <property type="protein sequence ID" value="MBR8130746.1"/>
    <property type="molecule type" value="Genomic_DNA"/>
</dbReference>
<proteinExistence type="predicted"/>
<comment type="caution">
    <text evidence="1">The sequence shown here is derived from an EMBL/GenBank/DDBJ whole genome shotgun (WGS) entry which is preliminary data.</text>
</comment>
<dbReference type="AlphaFoldDB" id="A0AA41JKE9"/>
<organism evidence="1 2">
    <name type="scientific">Burkholderia ambifaria</name>
    <dbReference type="NCBI Taxonomy" id="152480"/>
    <lineage>
        <taxon>Bacteria</taxon>
        <taxon>Pseudomonadati</taxon>
        <taxon>Pseudomonadota</taxon>
        <taxon>Betaproteobacteria</taxon>
        <taxon>Burkholderiales</taxon>
        <taxon>Burkholderiaceae</taxon>
        <taxon>Burkholderia</taxon>
        <taxon>Burkholderia cepacia complex</taxon>
    </lineage>
</organism>
<evidence type="ECO:0000313" key="1">
    <source>
        <dbReference type="EMBL" id="MBR8130746.1"/>
    </source>
</evidence>
<protein>
    <submittedName>
        <fullName evidence="1">Uncharacterized protein</fullName>
    </submittedName>
</protein>
<sequence>MPHARAVIATWCLDYNEERSRSLLNYLSPA</sequence>
<name>A0AA41JKE9_9BURK</name>
<reference evidence="1" key="1">
    <citation type="submission" date="2021-04" db="EMBL/GenBank/DDBJ databases">
        <title>A collection of bacterial strains from the Burkholderia cepacia Research Laboratory and Repository.</title>
        <authorList>
            <person name="Lipuma J."/>
            <person name="Spilker T."/>
        </authorList>
    </citation>
    <scope>NUCLEOTIDE SEQUENCE</scope>
    <source>
        <strain evidence="1">AU36012</strain>
    </source>
</reference>
<accession>A0AA41JKE9</accession>